<evidence type="ECO:0000313" key="1">
    <source>
        <dbReference type="EMBL" id="KAK7351569.1"/>
    </source>
</evidence>
<keyword evidence="2" id="KW-1185">Reference proteome</keyword>
<reference evidence="1 2" key="1">
    <citation type="submission" date="2024-01" db="EMBL/GenBank/DDBJ databases">
        <title>The genomes of 5 underutilized Papilionoideae crops provide insights into root nodulation and disease resistanc.</title>
        <authorList>
            <person name="Jiang F."/>
        </authorList>
    </citation>
    <scope>NUCLEOTIDE SEQUENCE [LARGE SCALE GENOMIC DNA]</scope>
    <source>
        <strain evidence="1">LVBAO_FW01</strain>
        <tissue evidence="1">Leaves</tissue>
    </source>
</reference>
<evidence type="ECO:0000313" key="2">
    <source>
        <dbReference type="Proteomes" id="UP001367508"/>
    </source>
</evidence>
<gene>
    <name evidence="1" type="ORF">VNO77_11123</name>
</gene>
<dbReference type="EMBL" id="JAYMYQ010000002">
    <property type="protein sequence ID" value="KAK7351569.1"/>
    <property type="molecule type" value="Genomic_DNA"/>
</dbReference>
<comment type="caution">
    <text evidence="1">The sequence shown here is derived from an EMBL/GenBank/DDBJ whole genome shotgun (WGS) entry which is preliminary data.</text>
</comment>
<name>A0AAN9MBN9_CANGL</name>
<protein>
    <submittedName>
        <fullName evidence="1">Uncharacterized protein</fullName>
    </submittedName>
</protein>
<organism evidence="1 2">
    <name type="scientific">Canavalia gladiata</name>
    <name type="common">Sword bean</name>
    <name type="synonym">Dolichos gladiatus</name>
    <dbReference type="NCBI Taxonomy" id="3824"/>
    <lineage>
        <taxon>Eukaryota</taxon>
        <taxon>Viridiplantae</taxon>
        <taxon>Streptophyta</taxon>
        <taxon>Embryophyta</taxon>
        <taxon>Tracheophyta</taxon>
        <taxon>Spermatophyta</taxon>
        <taxon>Magnoliopsida</taxon>
        <taxon>eudicotyledons</taxon>
        <taxon>Gunneridae</taxon>
        <taxon>Pentapetalae</taxon>
        <taxon>rosids</taxon>
        <taxon>fabids</taxon>
        <taxon>Fabales</taxon>
        <taxon>Fabaceae</taxon>
        <taxon>Papilionoideae</taxon>
        <taxon>50 kb inversion clade</taxon>
        <taxon>NPAAA clade</taxon>
        <taxon>indigoferoid/millettioid clade</taxon>
        <taxon>Phaseoleae</taxon>
        <taxon>Canavalia</taxon>
    </lineage>
</organism>
<dbReference type="Proteomes" id="UP001367508">
    <property type="component" value="Unassembled WGS sequence"/>
</dbReference>
<proteinExistence type="predicted"/>
<accession>A0AAN9MBN9</accession>
<dbReference type="AlphaFoldDB" id="A0AAN9MBN9"/>
<sequence length="67" mass="7490">MEGTVSRGIQCKILVLPIPSLSSNQREEYQRKPVFKPNLVTGTADETSNSGLQVMYCEKSISIIHYC</sequence>